<evidence type="ECO:0000256" key="2">
    <source>
        <dbReference type="SAM" id="SignalP"/>
    </source>
</evidence>
<organism evidence="4 5">
    <name type="scientific">Sphingomonas ginkgonis</name>
    <dbReference type="NCBI Taxonomy" id="2315330"/>
    <lineage>
        <taxon>Bacteria</taxon>
        <taxon>Pseudomonadati</taxon>
        <taxon>Pseudomonadota</taxon>
        <taxon>Alphaproteobacteria</taxon>
        <taxon>Sphingomonadales</taxon>
        <taxon>Sphingomonadaceae</taxon>
        <taxon>Sphingomonas</taxon>
    </lineage>
</organism>
<feature type="signal peptide" evidence="2">
    <location>
        <begin position="1"/>
        <end position="26"/>
    </location>
</feature>
<dbReference type="PANTHER" id="PTHR45648:SF22">
    <property type="entry name" value="GDSL LIPASE_ACYLHYDROLASE FAMILY PROTEIN (AFU_ORTHOLOGUE AFUA_4G14700)"/>
    <property type="match status" value="1"/>
</dbReference>
<evidence type="ECO:0000256" key="1">
    <source>
        <dbReference type="ARBA" id="ARBA00022801"/>
    </source>
</evidence>
<dbReference type="SUPFAM" id="SSF103515">
    <property type="entry name" value="Autotransporter"/>
    <property type="match status" value="1"/>
</dbReference>
<dbReference type="OrthoDB" id="5292073at2"/>
<dbReference type="PANTHER" id="PTHR45648">
    <property type="entry name" value="GDSL LIPASE/ACYLHYDROLASE FAMILY PROTEIN (AFU_ORTHOLOGUE AFUA_4G14700)"/>
    <property type="match status" value="1"/>
</dbReference>
<accession>A0A3R9YHD8</accession>
<evidence type="ECO:0000313" key="4">
    <source>
        <dbReference type="EMBL" id="RST29979.1"/>
    </source>
</evidence>
<dbReference type="Proteomes" id="UP000274661">
    <property type="component" value="Unassembled WGS sequence"/>
</dbReference>
<dbReference type="InterPro" id="IPR036514">
    <property type="entry name" value="SGNH_hydro_sf"/>
</dbReference>
<evidence type="ECO:0000259" key="3">
    <source>
        <dbReference type="PROSITE" id="PS51208"/>
    </source>
</evidence>
<comment type="caution">
    <text evidence="4">The sequence shown here is derived from an EMBL/GenBank/DDBJ whole genome shotgun (WGS) entry which is preliminary data.</text>
</comment>
<dbReference type="Pfam" id="PF03797">
    <property type="entry name" value="Autotransporter"/>
    <property type="match status" value="1"/>
</dbReference>
<dbReference type="PROSITE" id="PS51208">
    <property type="entry name" value="AUTOTRANSPORTER"/>
    <property type="match status" value="1"/>
</dbReference>
<evidence type="ECO:0000313" key="5">
    <source>
        <dbReference type="Proteomes" id="UP000274661"/>
    </source>
</evidence>
<dbReference type="Gene3D" id="2.40.128.130">
    <property type="entry name" value="Autotransporter beta-domain"/>
    <property type="match status" value="1"/>
</dbReference>
<proteinExistence type="predicted"/>
<feature type="chain" id="PRO_5018590369" evidence="2">
    <location>
        <begin position="27"/>
        <end position="606"/>
    </location>
</feature>
<sequence length="606" mass="62162">MHQMKKLVTAACALLGATALATPAEAQRVTRIVAFGDSFADTGNAFRLGLPPQAVYPANRFTNGYNYIDTLSTLTGAPQANFAIGGALTSNANTIPGLPGFTYEYTRFLAGGGTPFPSVSPTFGANDLLALSIGGNDARIYQSGGGTIAGAPTAAGTAVASVKTGLDALVNAGARNISYVAVNTALAPEIAGNANGIAVRNAYATSFNTGLQGLFAGYASRGVIVNYLDLATLGQEITANPAAYGLTSAGACPVASGAACVGPLGNQYLFYVDQLHLSQQGFAIVAQYIDAQLRAPLTLQAPREVGLATGRQFGRTLLAQLDAAAPRDGETADGVRFFVTGDGFTTKRRATDRNDQFNVNGAGATAGVEFGMGNSVVGIAGNYSRPKTDFGNDSATIHSRSWQVGAYAGTAIGPIFGEGYAGYGWDKHRVDRNGPVYDLAARPSGKHYEAGGKLGYLGGFMGLRAGPVLALDYAHARVDGYTETGDPALNLAVSRTRGSNLTGGAGLEVRGVIGDAAAAFHPFAQVMAEKRLSGSAGGVTYAQTASPTIVNSYGFANASKKVYARGTLGADVNLFANTALHAVVSNTFGRKDGSDLSGQVGFKLGF</sequence>
<feature type="domain" description="Autotransporter" evidence="3">
    <location>
        <begin position="330"/>
        <end position="606"/>
    </location>
</feature>
<protein>
    <submittedName>
        <fullName evidence="4">Autotransporter domain-containing protein</fullName>
    </submittedName>
</protein>
<dbReference type="InterPro" id="IPR051058">
    <property type="entry name" value="GDSL_Est/Lipase"/>
</dbReference>
<dbReference type="SUPFAM" id="SSF52266">
    <property type="entry name" value="SGNH hydrolase"/>
    <property type="match status" value="1"/>
</dbReference>
<reference evidence="4 5" key="1">
    <citation type="submission" date="2018-12" db="EMBL/GenBank/DDBJ databases">
        <title>Sphingomonas sp. HMF7854 Genome sequencing and assembly.</title>
        <authorList>
            <person name="Cha I."/>
            <person name="Kang H."/>
            <person name="Kim H."/>
            <person name="Kang J."/>
            <person name="Joh K."/>
        </authorList>
    </citation>
    <scope>NUCLEOTIDE SEQUENCE [LARGE SCALE GENOMIC DNA]</scope>
    <source>
        <strain evidence="4 5">HMF7854</strain>
    </source>
</reference>
<dbReference type="InterPro" id="IPR001087">
    <property type="entry name" value="GDSL"/>
</dbReference>
<gene>
    <name evidence="4" type="ORF">HMF7854_03405</name>
</gene>
<keyword evidence="1" id="KW-0378">Hydrolase</keyword>
<dbReference type="GO" id="GO:0016788">
    <property type="term" value="F:hydrolase activity, acting on ester bonds"/>
    <property type="evidence" value="ECO:0007669"/>
    <property type="project" value="InterPro"/>
</dbReference>
<dbReference type="Gene3D" id="3.40.50.1110">
    <property type="entry name" value="SGNH hydrolase"/>
    <property type="match status" value="1"/>
</dbReference>
<dbReference type="SMART" id="SM00869">
    <property type="entry name" value="Autotransporter"/>
    <property type="match status" value="1"/>
</dbReference>
<name>A0A3R9YHD8_9SPHN</name>
<dbReference type="Pfam" id="PF00657">
    <property type="entry name" value="Lipase_GDSL"/>
    <property type="match status" value="1"/>
</dbReference>
<dbReference type="AlphaFoldDB" id="A0A3R9YHD8"/>
<dbReference type="InterPro" id="IPR005546">
    <property type="entry name" value="Autotransporte_beta"/>
</dbReference>
<keyword evidence="2" id="KW-0732">Signal</keyword>
<dbReference type="InterPro" id="IPR036709">
    <property type="entry name" value="Autotransporte_beta_dom_sf"/>
</dbReference>
<keyword evidence="5" id="KW-1185">Reference proteome</keyword>
<dbReference type="EMBL" id="RWJF01000001">
    <property type="protein sequence ID" value="RST29979.1"/>
    <property type="molecule type" value="Genomic_DNA"/>
</dbReference>